<accession>A0A6G1C136</accession>
<name>A0A6G1C136_9ORYZ</name>
<sequence length="90" mass="9807">MGNLGAEAASLSVHGLWTRGTRGGQGHNRNRATSSTATPVQKTPEQRRLEFSDMTPAQMLLAWLLLNHPLVGTRRNSTATPWLQDTATLV</sequence>
<comment type="caution">
    <text evidence="2">The sequence shown here is derived from an EMBL/GenBank/DDBJ whole genome shotgun (WGS) entry which is preliminary data.</text>
</comment>
<reference evidence="2 3" key="1">
    <citation type="submission" date="2019-11" db="EMBL/GenBank/DDBJ databases">
        <title>Whole genome sequence of Oryza granulata.</title>
        <authorList>
            <person name="Li W."/>
        </authorList>
    </citation>
    <scope>NUCLEOTIDE SEQUENCE [LARGE SCALE GENOMIC DNA]</scope>
    <source>
        <strain evidence="3">cv. Menghai</strain>
        <tissue evidence="2">Leaf</tissue>
    </source>
</reference>
<dbReference type="AlphaFoldDB" id="A0A6G1C136"/>
<dbReference type="EMBL" id="SPHZ02000011">
    <property type="protein sequence ID" value="KAF0894355.1"/>
    <property type="molecule type" value="Genomic_DNA"/>
</dbReference>
<keyword evidence="3" id="KW-1185">Reference proteome</keyword>
<evidence type="ECO:0000313" key="2">
    <source>
        <dbReference type="EMBL" id="KAF0894355.1"/>
    </source>
</evidence>
<organism evidence="2 3">
    <name type="scientific">Oryza meyeriana var. granulata</name>
    <dbReference type="NCBI Taxonomy" id="110450"/>
    <lineage>
        <taxon>Eukaryota</taxon>
        <taxon>Viridiplantae</taxon>
        <taxon>Streptophyta</taxon>
        <taxon>Embryophyta</taxon>
        <taxon>Tracheophyta</taxon>
        <taxon>Spermatophyta</taxon>
        <taxon>Magnoliopsida</taxon>
        <taxon>Liliopsida</taxon>
        <taxon>Poales</taxon>
        <taxon>Poaceae</taxon>
        <taxon>BOP clade</taxon>
        <taxon>Oryzoideae</taxon>
        <taxon>Oryzeae</taxon>
        <taxon>Oryzinae</taxon>
        <taxon>Oryza</taxon>
        <taxon>Oryza meyeriana</taxon>
    </lineage>
</organism>
<evidence type="ECO:0000256" key="1">
    <source>
        <dbReference type="SAM" id="MobiDB-lite"/>
    </source>
</evidence>
<dbReference type="Proteomes" id="UP000479710">
    <property type="component" value="Unassembled WGS sequence"/>
</dbReference>
<feature type="region of interest" description="Disordered" evidence="1">
    <location>
        <begin position="15"/>
        <end position="46"/>
    </location>
</feature>
<protein>
    <submittedName>
        <fullName evidence="2">Uncharacterized protein</fullName>
    </submittedName>
</protein>
<proteinExistence type="predicted"/>
<feature type="compositionally biased region" description="Polar residues" evidence="1">
    <location>
        <begin position="31"/>
        <end position="43"/>
    </location>
</feature>
<gene>
    <name evidence="2" type="ORF">E2562_038452</name>
</gene>
<evidence type="ECO:0000313" key="3">
    <source>
        <dbReference type="Proteomes" id="UP000479710"/>
    </source>
</evidence>